<evidence type="ECO:0000256" key="2">
    <source>
        <dbReference type="ARBA" id="ARBA00022801"/>
    </source>
</evidence>
<organism evidence="5 6">
    <name type="scientific">Sphingomonas metalli</name>
    <dbReference type="NCBI Taxonomy" id="1779358"/>
    <lineage>
        <taxon>Bacteria</taxon>
        <taxon>Pseudomonadati</taxon>
        <taxon>Pseudomonadota</taxon>
        <taxon>Alphaproteobacteria</taxon>
        <taxon>Sphingomonadales</taxon>
        <taxon>Sphingomonadaceae</taxon>
        <taxon>Sphingomonas</taxon>
    </lineage>
</organism>
<dbReference type="InterPro" id="IPR002772">
    <property type="entry name" value="Glyco_hydro_3_C"/>
</dbReference>
<dbReference type="Gene3D" id="2.60.40.10">
    <property type="entry name" value="Immunoglobulins"/>
    <property type="match status" value="1"/>
</dbReference>
<evidence type="ECO:0000313" key="6">
    <source>
        <dbReference type="Proteomes" id="UP000623067"/>
    </source>
</evidence>
<dbReference type="InterPro" id="IPR017853">
    <property type="entry name" value="GH"/>
</dbReference>
<reference evidence="5" key="2">
    <citation type="submission" date="2020-09" db="EMBL/GenBank/DDBJ databases">
        <authorList>
            <person name="Sun Q."/>
            <person name="Zhou Y."/>
        </authorList>
    </citation>
    <scope>NUCLEOTIDE SEQUENCE</scope>
    <source>
        <strain evidence="5">CGMCC 1.15330</strain>
    </source>
</reference>
<proteinExistence type="inferred from homology"/>
<evidence type="ECO:0000256" key="3">
    <source>
        <dbReference type="SAM" id="SignalP"/>
    </source>
</evidence>
<name>A0A916TCA5_9SPHN</name>
<dbReference type="Gene3D" id="3.40.50.1700">
    <property type="entry name" value="Glycoside hydrolase family 3 C-terminal domain"/>
    <property type="match status" value="1"/>
</dbReference>
<gene>
    <name evidence="5" type="ORF">GCM10011380_29370</name>
</gene>
<dbReference type="SUPFAM" id="SSF51445">
    <property type="entry name" value="(Trans)glycosidases"/>
    <property type="match status" value="1"/>
</dbReference>
<dbReference type="EMBL" id="BMIH01000004">
    <property type="protein sequence ID" value="GGB38118.1"/>
    <property type="molecule type" value="Genomic_DNA"/>
</dbReference>
<keyword evidence="3" id="KW-0732">Signal</keyword>
<dbReference type="InterPro" id="IPR026891">
    <property type="entry name" value="Fn3-like"/>
</dbReference>
<feature type="domain" description="Fibronectin type III-like" evidence="4">
    <location>
        <begin position="655"/>
        <end position="722"/>
    </location>
</feature>
<evidence type="ECO:0000256" key="1">
    <source>
        <dbReference type="ARBA" id="ARBA00005336"/>
    </source>
</evidence>
<dbReference type="GO" id="GO:0004553">
    <property type="term" value="F:hydrolase activity, hydrolyzing O-glycosyl compounds"/>
    <property type="evidence" value="ECO:0007669"/>
    <property type="project" value="InterPro"/>
</dbReference>
<dbReference type="GO" id="GO:0005975">
    <property type="term" value="P:carbohydrate metabolic process"/>
    <property type="evidence" value="ECO:0007669"/>
    <property type="project" value="InterPro"/>
</dbReference>
<sequence length="746" mass="77962">MGHGVQAAAWAALMVAGSGAAALAQAPSPASGAATAGRPWMQAGLDPDRRAALVMAQMTQAEKLSLVQGAFASDFPPRQYRAPAEGRAGSAGYVPGIARLGIPAQWQTDAGIGVATQGGAERKRGRTALPSNLAIAASWDTALAQAGGTMIGAEARASGFNVMLAGGVNLAREPRNGRNFEYGGEDPLLAGTMVAAQIAGIQSNHIVSTIKHYAINDQETDRNAANAVIDPAAARMSDLLAFQFAIERADPGSVMCAYNRVNGPFACESPWLLGEVLRRDWAWPGYVMSDWGATHSTAPAIRAGLDQQSGYPFDERSYYGADLKAALADGTVQPAELDRMVARILRTMFAKGLVDHPVTDAPLDLPEAMMADHAAVTRRAAEGSMVLLRNEGAILPLSPRTRSIVVIGGHADKGVLAGGGSSLVYPRGGNAVPGLEPTIWPGPVMYYPSAPLAAIRAQAPQAQVTFVDGRDRAAAAAAAKTAEVAIVFATQWAGEAFDVPLALPDDQDALIAAVAGANRRTVVVLETGGAVLTPWRDRVAGIVASWFPGTEGGSAIANVLFGRVNPSGRLPISFPDTLQQLPHPGMPQPKEVRYTEGATVGYKWFDRQRQTPAYAFGHGLSYTSFAYDGLRAAAEGDGIRATLTVRNTGGRAGATVAQVYVAGDGWEGPKRLGGFARLDLQPGASGQATVLIDPRLLATFDEARRVWRISGGTYRVMAGGASDRLSAPVAVAVAARELPAGWRPGR</sequence>
<dbReference type="InterPro" id="IPR036962">
    <property type="entry name" value="Glyco_hydro_3_N_sf"/>
</dbReference>
<feature type="signal peptide" evidence="3">
    <location>
        <begin position="1"/>
        <end position="24"/>
    </location>
</feature>
<dbReference type="Pfam" id="PF00933">
    <property type="entry name" value="Glyco_hydro_3"/>
    <property type="match status" value="1"/>
</dbReference>
<evidence type="ECO:0000259" key="4">
    <source>
        <dbReference type="SMART" id="SM01217"/>
    </source>
</evidence>
<dbReference type="PRINTS" id="PR00133">
    <property type="entry name" value="GLHYDRLASE3"/>
</dbReference>
<dbReference type="SUPFAM" id="SSF52279">
    <property type="entry name" value="Beta-D-glucan exohydrolase, C-terminal domain"/>
    <property type="match status" value="1"/>
</dbReference>
<comment type="caution">
    <text evidence="5">The sequence shown here is derived from an EMBL/GenBank/DDBJ whole genome shotgun (WGS) entry which is preliminary data.</text>
</comment>
<protein>
    <submittedName>
        <fullName evidence="5">Glycosyl hydrolase</fullName>
    </submittedName>
</protein>
<feature type="chain" id="PRO_5037709993" evidence="3">
    <location>
        <begin position="25"/>
        <end position="746"/>
    </location>
</feature>
<dbReference type="AlphaFoldDB" id="A0A916TCA5"/>
<evidence type="ECO:0000313" key="5">
    <source>
        <dbReference type="EMBL" id="GGB38118.1"/>
    </source>
</evidence>
<dbReference type="InterPro" id="IPR050288">
    <property type="entry name" value="Cellulose_deg_GH3"/>
</dbReference>
<dbReference type="InterPro" id="IPR036881">
    <property type="entry name" value="Glyco_hydro_3_C_sf"/>
</dbReference>
<keyword evidence="2 5" id="KW-0378">Hydrolase</keyword>
<dbReference type="PANTHER" id="PTHR42715:SF10">
    <property type="entry name" value="BETA-GLUCOSIDASE"/>
    <property type="match status" value="1"/>
</dbReference>
<dbReference type="SMART" id="SM01217">
    <property type="entry name" value="Fn3_like"/>
    <property type="match status" value="1"/>
</dbReference>
<dbReference type="Pfam" id="PF01915">
    <property type="entry name" value="Glyco_hydro_3_C"/>
    <property type="match status" value="1"/>
</dbReference>
<dbReference type="InterPro" id="IPR013783">
    <property type="entry name" value="Ig-like_fold"/>
</dbReference>
<dbReference type="Pfam" id="PF14310">
    <property type="entry name" value="Fn3-like"/>
    <property type="match status" value="1"/>
</dbReference>
<dbReference type="PANTHER" id="PTHR42715">
    <property type="entry name" value="BETA-GLUCOSIDASE"/>
    <property type="match status" value="1"/>
</dbReference>
<dbReference type="InterPro" id="IPR001764">
    <property type="entry name" value="Glyco_hydro_3_N"/>
</dbReference>
<dbReference type="Proteomes" id="UP000623067">
    <property type="component" value="Unassembled WGS sequence"/>
</dbReference>
<accession>A0A916TCA5</accession>
<reference evidence="5" key="1">
    <citation type="journal article" date="2014" name="Int. J. Syst. Evol. Microbiol.">
        <title>Complete genome sequence of Corynebacterium casei LMG S-19264T (=DSM 44701T), isolated from a smear-ripened cheese.</title>
        <authorList>
            <consortium name="US DOE Joint Genome Institute (JGI-PGF)"/>
            <person name="Walter F."/>
            <person name="Albersmeier A."/>
            <person name="Kalinowski J."/>
            <person name="Ruckert C."/>
        </authorList>
    </citation>
    <scope>NUCLEOTIDE SEQUENCE</scope>
    <source>
        <strain evidence="5">CGMCC 1.15330</strain>
    </source>
</reference>
<keyword evidence="6" id="KW-1185">Reference proteome</keyword>
<dbReference type="Gene3D" id="3.20.20.300">
    <property type="entry name" value="Glycoside hydrolase, family 3, N-terminal domain"/>
    <property type="match status" value="1"/>
</dbReference>
<comment type="similarity">
    <text evidence="1">Belongs to the glycosyl hydrolase 3 family.</text>
</comment>